<dbReference type="Gene3D" id="3.40.50.150">
    <property type="entry name" value="Vaccinia Virus protein VP39"/>
    <property type="match status" value="1"/>
</dbReference>
<dbReference type="OrthoDB" id="20930at2"/>
<reference evidence="1 2" key="1">
    <citation type="submission" date="2019-02" db="EMBL/GenBank/DDBJ databases">
        <title>Draft genome sequences of novel Actinobacteria.</title>
        <authorList>
            <person name="Sahin N."/>
            <person name="Ay H."/>
            <person name="Saygin H."/>
        </authorList>
    </citation>
    <scope>NUCLEOTIDE SEQUENCE [LARGE SCALE GENOMIC DNA]</scope>
    <source>
        <strain evidence="1 2">16K104</strain>
    </source>
</reference>
<comment type="caution">
    <text evidence="1">The sequence shown here is derived from an EMBL/GenBank/DDBJ whole genome shotgun (WGS) entry which is preliminary data.</text>
</comment>
<dbReference type="AlphaFoldDB" id="A0A4R4X1M3"/>
<name>A0A4R4X1M3_9ACTN</name>
<organism evidence="1 2">
    <name type="scientific">Kribbella turkmenica</name>
    <dbReference type="NCBI Taxonomy" id="2530375"/>
    <lineage>
        <taxon>Bacteria</taxon>
        <taxon>Bacillati</taxon>
        <taxon>Actinomycetota</taxon>
        <taxon>Actinomycetes</taxon>
        <taxon>Propionibacteriales</taxon>
        <taxon>Kribbellaceae</taxon>
        <taxon>Kribbella</taxon>
    </lineage>
</organism>
<sequence length="221" mass="25261">MARVALIHRLRWQVTSREALFTQVYETAGWDSGESGSGTGSELRATVDIRRQLPELLTRLGATSLLDAPCGDLNWMRQVELPVRDYHGVDIVPSVIMENRRRFGDAHRHFAVADLTREELPRADVILCRDCLVHVSFQDAALILENFRATGATWLLVNTYPYVDRNRNQFTGRNWRRLNLRLPPFEFPEPVESFPDGGDVDPSRLALWKLQELPPVQRSAV</sequence>
<dbReference type="InterPro" id="IPR029063">
    <property type="entry name" value="SAM-dependent_MTases_sf"/>
</dbReference>
<accession>A0A4R4X1M3</accession>
<dbReference type="RefSeq" id="WP_132321108.1">
    <property type="nucleotide sequence ID" value="NZ_SMKR01000066.1"/>
</dbReference>
<keyword evidence="2" id="KW-1185">Reference proteome</keyword>
<gene>
    <name evidence="1" type="ORF">E1218_16740</name>
</gene>
<dbReference type="SUPFAM" id="SSF53335">
    <property type="entry name" value="S-adenosyl-L-methionine-dependent methyltransferases"/>
    <property type="match status" value="1"/>
</dbReference>
<keyword evidence="1" id="KW-0489">Methyltransferase</keyword>
<dbReference type="GO" id="GO:0008168">
    <property type="term" value="F:methyltransferase activity"/>
    <property type="evidence" value="ECO:0007669"/>
    <property type="project" value="UniProtKB-KW"/>
</dbReference>
<dbReference type="GO" id="GO:0032259">
    <property type="term" value="P:methylation"/>
    <property type="evidence" value="ECO:0007669"/>
    <property type="project" value="UniProtKB-KW"/>
</dbReference>
<dbReference type="Proteomes" id="UP000295172">
    <property type="component" value="Unassembled WGS sequence"/>
</dbReference>
<keyword evidence="1" id="KW-0808">Transferase</keyword>
<dbReference type="EMBL" id="SMKR01000066">
    <property type="protein sequence ID" value="TDD24098.1"/>
    <property type="molecule type" value="Genomic_DNA"/>
</dbReference>
<evidence type="ECO:0000313" key="2">
    <source>
        <dbReference type="Proteomes" id="UP000295172"/>
    </source>
</evidence>
<evidence type="ECO:0000313" key="1">
    <source>
        <dbReference type="EMBL" id="TDD24098.1"/>
    </source>
</evidence>
<protein>
    <submittedName>
        <fullName evidence="1">Class I SAM-dependent methyltransferase</fullName>
    </submittedName>
</protein>
<proteinExistence type="predicted"/>